<sequence length="544" mass="60147">MTTSYQSSYLFPTTPPPSLDGRSYVTITRDSPPPRSHSRTSSHSSSRSYGSSPDSVRTTLTTPIKSPIRQHGPILLPKIRSQDQGVDPITVSPKRVRRGPLSSTQNPPASPSAMYGMQRRSAHSRSVSNPVGACAPLTSPIEPPRYHSRASSTLCSPISLTSSRGASGTFADDNLLGKYGFPTYRQLPTYNPASTTFTSPPSSSMHETPALYVAAPPTVHAPVPRDHALPSELQYGLDGGYASTTTTLLDYLTAPNPTPNLVRQISISIGRSRENGNTHFWWDIRNLRTWKDFSLHSIDSVPGLMRLLQIEVPETALPLPTLDRRSLRPETEASLLELCRTFYAEKVNAGLRVSQGQPHMHMKTGPTRLEKRQSPDFVSNYAHDIDRTIFGDGKGRVVGLVKSFNRWNTGMRAESPHKQVEYLQGLAHLHRHMREHGTRYGYIITEIELVCVRAGTDPSSGTPFFGFLELAPAIQLKDYGPDCLTACLALWYLHMLAKEQPLPGQPGYKLNVGAPAELSRQNLLGDKDTWIPEPQLGEKREARR</sequence>
<feature type="compositionally biased region" description="Low complexity" evidence="1">
    <location>
        <begin position="39"/>
        <end position="55"/>
    </location>
</feature>
<feature type="region of interest" description="Disordered" evidence="1">
    <location>
        <begin position="523"/>
        <end position="544"/>
    </location>
</feature>
<feature type="region of interest" description="Disordered" evidence="1">
    <location>
        <begin position="1"/>
        <end position="131"/>
    </location>
</feature>
<name>A0A9P8IE96_9PEZI</name>
<gene>
    <name evidence="2" type="ORF">GP486_008284</name>
</gene>
<dbReference type="Proteomes" id="UP000750711">
    <property type="component" value="Unassembled WGS sequence"/>
</dbReference>
<evidence type="ECO:0000256" key="1">
    <source>
        <dbReference type="SAM" id="MobiDB-lite"/>
    </source>
</evidence>
<evidence type="ECO:0000313" key="2">
    <source>
        <dbReference type="EMBL" id="KAH0547974.1"/>
    </source>
</evidence>
<dbReference type="AlphaFoldDB" id="A0A9P8IE96"/>
<evidence type="ECO:0000313" key="3">
    <source>
        <dbReference type="Proteomes" id="UP000750711"/>
    </source>
</evidence>
<feature type="compositionally biased region" description="Polar residues" evidence="1">
    <location>
        <begin position="1"/>
        <end position="11"/>
    </location>
</feature>
<proteinExistence type="predicted"/>
<evidence type="ECO:0008006" key="4">
    <source>
        <dbReference type="Google" id="ProtNLM"/>
    </source>
</evidence>
<feature type="compositionally biased region" description="Basic and acidic residues" evidence="1">
    <location>
        <begin position="525"/>
        <end position="544"/>
    </location>
</feature>
<dbReference type="EMBL" id="JAGHQM010003010">
    <property type="protein sequence ID" value="KAH0547974.1"/>
    <property type="molecule type" value="Genomic_DNA"/>
</dbReference>
<organism evidence="2 3">
    <name type="scientific">Trichoglossum hirsutum</name>
    <dbReference type="NCBI Taxonomy" id="265104"/>
    <lineage>
        <taxon>Eukaryota</taxon>
        <taxon>Fungi</taxon>
        <taxon>Dikarya</taxon>
        <taxon>Ascomycota</taxon>
        <taxon>Pezizomycotina</taxon>
        <taxon>Geoglossomycetes</taxon>
        <taxon>Geoglossales</taxon>
        <taxon>Geoglossaceae</taxon>
        <taxon>Trichoglossum</taxon>
    </lineage>
</organism>
<protein>
    <recommendedName>
        <fullName evidence="4">Sialidase</fullName>
    </recommendedName>
</protein>
<accession>A0A9P8IE96</accession>
<reference evidence="2" key="1">
    <citation type="submission" date="2021-03" db="EMBL/GenBank/DDBJ databases">
        <title>Comparative genomics and phylogenomic investigation of the class Geoglossomycetes provide insights into ecological specialization and systematics.</title>
        <authorList>
            <person name="Melie T."/>
            <person name="Pirro S."/>
            <person name="Miller A.N."/>
            <person name="Quandt A."/>
        </authorList>
    </citation>
    <scope>NUCLEOTIDE SEQUENCE</scope>
    <source>
        <strain evidence="2">CAQ_001_2017</strain>
    </source>
</reference>
<keyword evidence="3" id="KW-1185">Reference proteome</keyword>
<comment type="caution">
    <text evidence="2">The sequence shown here is derived from an EMBL/GenBank/DDBJ whole genome shotgun (WGS) entry which is preliminary data.</text>
</comment>
<feature type="non-terminal residue" evidence="2">
    <location>
        <position position="544"/>
    </location>
</feature>